<dbReference type="AlphaFoldDB" id="A0A8B7YFY4"/>
<accession>A0A8B7YFY4</accession>
<comment type="subcellular location">
    <subcellularLocation>
        <location evidence="1">Secreted</location>
    </subcellularLocation>
</comment>
<dbReference type="GO" id="GO:0005615">
    <property type="term" value="C:extracellular space"/>
    <property type="evidence" value="ECO:0007669"/>
    <property type="project" value="TreeGrafter"/>
</dbReference>
<sequence length="265" mass="29146">MWMYPPLLCREFSWTHLHYTLLHELTVGIVCSLCSRGIDQPSLTMIDRYWLTLALLGVLWVAAVGNIIGCNEHRCASEVSKCQLIGSCGCSYDADNCTCCLDCSRCLGDSWEECCPCTGLCRALGQDPIPPWRLSTLLDLDSFPSLFNALTGLEASQETNMRWAAFPLTLKDQGIIVVPTTDMPTVYEEESPTLAAVSNSSMSNECIVAYMHDCNSLEKCQTTCSSMGAAKQRWFHNGCCECIGEGCLSYGKNEALCKECAAGDY</sequence>
<evidence type="ECO:0000256" key="2">
    <source>
        <dbReference type="ARBA" id="ARBA00010047"/>
    </source>
</evidence>
<proteinExistence type="inferred from homology"/>
<keyword evidence="9" id="KW-1185">Reference proteome</keyword>
<dbReference type="PANTHER" id="PTHR12312:SF16">
    <property type="entry name" value="TWISTED GASTRULATION PROTEIN HOMOLOG 1-A-RELATED"/>
    <property type="match status" value="1"/>
</dbReference>
<keyword evidence="5" id="KW-0732">Signal</keyword>
<evidence type="ECO:0000313" key="10">
    <source>
        <dbReference type="RefSeq" id="XP_022092148.1"/>
    </source>
</evidence>
<dbReference type="Pfam" id="PF04668">
    <property type="entry name" value="Tsg"/>
    <property type="match status" value="1"/>
</dbReference>
<dbReference type="KEGG" id="aplc:110980108"/>
<organism evidence="9 10">
    <name type="scientific">Acanthaster planci</name>
    <name type="common">Crown-of-thorns starfish</name>
    <dbReference type="NCBI Taxonomy" id="133434"/>
    <lineage>
        <taxon>Eukaryota</taxon>
        <taxon>Metazoa</taxon>
        <taxon>Echinodermata</taxon>
        <taxon>Eleutherozoa</taxon>
        <taxon>Asterozoa</taxon>
        <taxon>Asteroidea</taxon>
        <taxon>Valvatacea</taxon>
        <taxon>Valvatida</taxon>
        <taxon>Acanthasteridae</taxon>
        <taxon>Acanthaster</taxon>
    </lineage>
</organism>
<comment type="similarity">
    <text evidence="2">Belongs to the twisted gastrulation protein family.</text>
</comment>
<dbReference type="OrthoDB" id="10037323at2759"/>
<evidence type="ECO:0000256" key="4">
    <source>
        <dbReference type="ARBA" id="ARBA00022525"/>
    </source>
</evidence>
<evidence type="ECO:0000259" key="7">
    <source>
        <dbReference type="Pfam" id="PF04668"/>
    </source>
</evidence>
<feature type="domain" description="Tsg C-terminal" evidence="7">
    <location>
        <begin position="134"/>
        <end position="260"/>
    </location>
</feature>
<protein>
    <submittedName>
        <fullName evidence="10">Twisted gastrulation protein homolog 1-A-like isoform X1</fullName>
    </submittedName>
</protein>
<keyword evidence="3" id="KW-0217">Developmental protein</keyword>
<evidence type="ECO:0000313" key="9">
    <source>
        <dbReference type="Proteomes" id="UP000694845"/>
    </source>
</evidence>
<dbReference type="Pfam" id="PF23782">
    <property type="entry name" value="Tsg_N"/>
    <property type="match status" value="1"/>
</dbReference>
<keyword evidence="6" id="KW-0325">Glycoprotein</keyword>
<dbReference type="InterPro" id="IPR006761">
    <property type="entry name" value="Tsg"/>
</dbReference>
<keyword evidence="4" id="KW-0964">Secreted</keyword>
<evidence type="ECO:0000256" key="3">
    <source>
        <dbReference type="ARBA" id="ARBA00022473"/>
    </source>
</evidence>
<gene>
    <name evidence="10" type="primary">LOC110980108</name>
</gene>
<feature type="domain" description="Tsg N-terminal" evidence="8">
    <location>
        <begin position="69"/>
        <end position="122"/>
    </location>
</feature>
<dbReference type="InterPro" id="IPR057726">
    <property type="entry name" value="Tsg_C"/>
</dbReference>
<reference evidence="10" key="1">
    <citation type="submission" date="2025-08" db="UniProtKB">
        <authorList>
            <consortium name="RefSeq"/>
        </authorList>
    </citation>
    <scope>IDENTIFICATION</scope>
</reference>
<evidence type="ECO:0000256" key="1">
    <source>
        <dbReference type="ARBA" id="ARBA00004613"/>
    </source>
</evidence>
<name>A0A8B7YFY4_ACAPL</name>
<evidence type="ECO:0000259" key="8">
    <source>
        <dbReference type="Pfam" id="PF23782"/>
    </source>
</evidence>
<dbReference type="RefSeq" id="XP_022092148.1">
    <property type="nucleotide sequence ID" value="XM_022236456.1"/>
</dbReference>
<dbReference type="Proteomes" id="UP000694845">
    <property type="component" value="Unplaced"/>
</dbReference>
<dbReference type="GO" id="GO:0030510">
    <property type="term" value="P:regulation of BMP signaling pathway"/>
    <property type="evidence" value="ECO:0007669"/>
    <property type="project" value="TreeGrafter"/>
</dbReference>
<evidence type="ECO:0000256" key="6">
    <source>
        <dbReference type="ARBA" id="ARBA00023180"/>
    </source>
</evidence>
<dbReference type="InterPro" id="IPR057635">
    <property type="entry name" value="Tsg_N"/>
</dbReference>
<dbReference type="GeneID" id="110980108"/>
<dbReference type="CTD" id="57045"/>
<evidence type="ECO:0000256" key="5">
    <source>
        <dbReference type="ARBA" id="ARBA00022729"/>
    </source>
</evidence>
<dbReference type="PANTHER" id="PTHR12312">
    <property type="entry name" value="TWISTED GASTRULATION PROTEIN HOMOLOG 1-A-RELATED"/>
    <property type="match status" value="1"/>
</dbReference>